<feature type="domain" description="FAS1" evidence="1">
    <location>
        <begin position="167"/>
        <end position="317"/>
    </location>
</feature>
<protein>
    <submittedName>
        <fullName evidence="2">Fasciclin domain-containing protein</fullName>
    </submittedName>
</protein>
<dbReference type="PROSITE" id="PS50213">
    <property type="entry name" value="FAS1"/>
    <property type="match status" value="2"/>
</dbReference>
<dbReference type="InterPro" id="IPR036378">
    <property type="entry name" value="FAS1_dom_sf"/>
</dbReference>
<comment type="caution">
    <text evidence="2">The sequence shown here is derived from an EMBL/GenBank/DDBJ whole genome shotgun (WGS) entry which is preliminary data.</text>
</comment>
<dbReference type="PANTHER" id="PTHR10900">
    <property type="entry name" value="PERIOSTIN-RELATED"/>
    <property type="match status" value="1"/>
</dbReference>
<dbReference type="PROSITE" id="PS51257">
    <property type="entry name" value="PROKAR_LIPOPROTEIN"/>
    <property type="match status" value="1"/>
</dbReference>
<name>A0ABX0QLX6_9BACT</name>
<sequence length="319" mass="32998">MIRFALPFLVLIALAIGCKKTDDPVDAQPKTVSDLLTETASFSLLKAAVQQAGLNDALKATNLTVFAPTDDAFKAKGFTTPESFRNISGDALRNILQYHLITGVVTTKTPEVASASNLAVEASNTSTLFLTNGAAGLFVNGNKVTKSDQVAANGIVHTIGTLLSPPAGDALTALKFRADVGLLAVAITRAAIARPELLAILNGTTTNAALKQITLFAPNDAAFAAAGYRSVADINNAAPATLANLISYHAVSGLRFSNQLQAGQLTSLSTASNNRLTIALPTAGPTVKGNLNATAATIKEADVVSKNAIIHIIDQVLQP</sequence>
<organism evidence="2 3">
    <name type="scientific">Fibrivirga algicola</name>
    <dbReference type="NCBI Taxonomy" id="2950420"/>
    <lineage>
        <taxon>Bacteria</taxon>
        <taxon>Pseudomonadati</taxon>
        <taxon>Bacteroidota</taxon>
        <taxon>Cytophagia</taxon>
        <taxon>Cytophagales</taxon>
        <taxon>Spirosomataceae</taxon>
        <taxon>Fibrivirga</taxon>
    </lineage>
</organism>
<dbReference type="SMART" id="SM00554">
    <property type="entry name" value="FAS1"/>
    <property type="match status" value="2"/>
</dbReference>
<dbReference type="InterPro" id="IPR050904">
    <property type="entry name" value="Adhesion/Biosynth-related"/>
</dbReference>
<accession>A0ABX0QLX6</accession>
<dbReference type="Pfam" id="PF02469">
    <property type="entry name" value="Fasciclin"/>
    <property type="match status" value="2"/>
</dbReference>
<evidence type="ECO:0000313" key="2">
    <source>
        <dbReference type="EMBL" id="NID13111.1"/>
    </source>
</evidence>
<keyword evidence="3" id="KW-1185">Reference proteome</keyword>
<dbReference type="InterPro" id="IPR000782">
    <property type="entry name" value="FAS1_domain"/>
</dbReference>
<reference evidence="2" key="1">
    <citation type="submission" date="2024-05" db="EMBL/GenBank/DDBJ databases">
        <authorList>
            <person name="Jung D.-H."/>
        </authorList>
    </citation>
    <scope>NUCLEOTIDE SEQUENCE</scope>
    <source>
        <strain evidence="2">JA-25</strain>
    </source>
</reference>
<dbReference type="RefSeq" id="WP_166693734.1">
    <property type="nucleotide sequence ID" value="NZ_WAEL01000010.1"/>
</dbReference>
<gene>
    <name evidence="2" type="ORF">F7231_23260</name>
</gene>
<dbReference type="Proteomes" id="UP000606008">
    <property type="component" value="Unassembled WGS sequence"/>
</dbReference>
<dbReference type="EMBL" id="WAEL01000010">
    <property type="protein sequence ID" value="NID13111.1"/>
    <property type="molecule type" value="Genomic_DNA"/>
</dbReference>
<dbReference type="PANTHER" id="PTHR10900:SF77">
    <property type="entry name" value="FI19380P1"/>
    <property type="match status" value="1"/>
</dbReference>
<dbReference type="SUPFAM" id="SSF82153">
    <property type="entry name" value="FAS1 domain"/>
    <property type="match status" value="2"/>
</dbReference>
<feature type="domain" description="FAS1" evidence="1">
    <location>
        <begin position="29"/>
        <end position="163"/>
    </location>
</feature>
<proteinExistence type="predicted"/>
<evidence type="ECO:0000259" key="1">
    <source>
        <dbReference type="PROSITE" id="PS50213"/>
    </source>
</evidence>
<dbReference type="Gene3D" id="2.30.180.10">
    <property type="entry name" value="FAS1 domain"/>
    <property type="match status" value="2"/>
</dbReference>
<evidence type="ECO:0000313" key="3">
    <source>
        <dbReference type="Proteomes" id="UP000606008"/>
    </source>
</evidence>